<gene>
    <name evidence="1" type="ORF">SLEP1_g43520</name>
</gene>
<proteinExistence type="predicted"/>
<evidence type="ECO:0008006" key="3">
    <source>
        <dbReference type="Google" id="ProtNLM"/>
    </source>
</evidence>
<dbReference type="EMBL" id="BPVZ01000109">
    <property type="protein sequence ID" value="GKV35218.1"/>
    <property type="molecule type" value="Genomic_DNA"/>
</dbReference>
<protein>
    <recommendedName>
        <fullName evidence="3">Retrotransposon Copia-like N-terminal domain-containing protein</fullName>
    </recommendedName>
</protein>
<reference evidence="1 2" key="1">
    <citation type="journal article" date="2021" name="Commun. Biol.">
        <title>The genome of Shorea leprosula (Dipterocarpaceae) highlights the ecological relevance of drought in aseasonal tropical rainforests.</title>
        <authorList>
            <person name="Ng K.K.S."/>
            <person name="Kobayashi M.J."/>
            <person name="Fawcett J.A."/>
            <person name="Hatakeyama M."/>
            <person name="Paape T."/>
            <person name="Ng C.H."/>
            <person name="Ang C.C."/>
            <person name="Tnah L.H."/>
            <person name="Lee C.T."/>
            <person name="Nishiyama T."/>
            <person name="Sese J."/>
            <person name="O'Brien M.J."/>
            <person name="Copetti D."/>
            <person name="Mohd Noor M.I."/>
            <person name="Ong R.C."/>
            <person name="Putra M."/>
            <person name="Sireger I.Z."/>
            <person name="Indrioko S."/>
            <person name="Kosugi Y."/>
            <person name="Izuno A."/>
            <person name="Isagi Y."/>
            <person name="Lee S.L."/>
            <person name="Shimizu K.K."/>
        </authorList>
    </citation>
    <scope>NUCLEOTIDE SEQUENCE [LARGE SCALE GENOMIC DNA]</scope>
    <source>
        <strain evidence="1">214</strain>
    </source>
</reference>
<evidence type="ECO:0000313" key="1">
    <source>
        <dbReference type="EMBL" id="GKV35218.1"/>
    </source>
</evidence>
<sequence>MALPMNANIKLLNLDAVRLDRFDGTNYMRWKDKMTFLLTTLKVSYILDPKLQPIQASKENDSEAVKNGRLKCEEDELICHLVSSPVKLAVAVLSSRFFRRAPCSPLRTGAVGTLHCSLLILAFWYNLQPVLSKSRFIS</sequence>
<organism evidence="1 2">
    <name type="scientific">Rubroshorea leprosula</name>
    <dbReference type="NCBI Taxonomy" id="152421"/>
    <lineage>
        <taxon>Eukaryota</taxon>
        <taxon>Viridiplantae</taxon>
        <taxon>Streptophyta</taxon>
        <taxon>Embryophyta</taxon>
        <taxon>Tracheophyta</taxon>
        <taxon>Spermatophyta</taxon>
        <taxon>Magnoliopsida</taxon>
        <taxon>eudicotyledons</taxon>
        <taxon>Gunneridae</taxon>
        <taxon>Pentapetalae</taxon>
        <taxon>rosids</taxon>
        <taxon>malvids</taxon>
        <taxon>Malvales</taxon>
        <taxon>Dipterocarpaceae</taxon>
        <taxon>Rubroshorea</taxon>
    </lineage>
</organism>
<accession>A0AAV5LD90</accession>
<keyword evidence="2" id="KW-1185">Reference proteome</keyword>
<evidence type="ECO:0000313" key="2">
    <source>
        <dbReference type="Proteomes" id="UP001054252"/>
    </source>
</evidence>
<name>A0AAV5LD90_9ROSI</name>
<dbReference type="PANTHER" id="PTHR47592:SF31">
    <property type="entry name" value="ZINC FINGER, CCHC-TYPE-RELATED"/>
    <property type="match status" value="1"/>
</dbReference>
<dbReference type="PANTHER" id="PTHR47592">
    <property type="entry name" value="PBF68 PROTEIN"/>
    <property type="match status" value="1"/>
</dbReference>
<comment type="caution">
    <text evidence="1">The sequence shown here is derived from an EMBL/GenBank/DDBJ whole genome shotgun (WGS) entry which is preliminary data.</text>
</comment>
<dbReference type="AlphaFoldDB" id="A0AAV5LD90"/>
<dbReference type="Proteomes" id="UP001054252">
    <property type="component" value="Unassembled WGS sequence"/>
</dbReference>